<evidence type="ECO:0000313" key="11">
    <source>
        <dbReference type="EMBL" id="CUQ99286.1"/>
    </source>
</evidence>
<comment type="caution">
    <text evidence="10">Lacks conserved residue(s) required for the propagation of feature annotation.</text>
</comment>
<keyword evidence="2" id="KW-1003">Cell membrane</keyword>
<keyword evidence="8 10" id="KW-0675">Receptor</keyword>
<dbReference type="EMBL" id="LN885137">
    <property type="protein sequence ID" value="CUQ99286.1"/>
    <property type="molecule type" value="mRNA"/>
</dbReference>
<evidence type="ECO:0000256" key="10">
    <source>
        <dbReference type="RuleBase" id="RU351113"/>
    </source>
</evidence>
<comment type="similarity">
    <text evidence="10">Belongs to the insect chemoreceptor superfamily. Heteromeric odorant receptor channel (TC 1.A.69) family.</text>
</comment>
<proteinExistence type="evidence at transcript level"/>
<dbReference type="GO" id="GO:0005549">
    <property type="term" value="F:odorant binding"/>
    <property type="evidence" value="ECO:0007669"/>
    <property type="project" value="InterPro"/>
</dbReference>
<dbReference type="PANTHER" id="PTHR21137:SF35">
    <property type="entry name" value="ODORANT RECEPTOR 19A-RELATED"/>
    <property type="match status" value="1"/>
</dbReference>
<evidence type="ECO:0000256" key="9">
    <source>
        <dbReference type="ARBA" id="ARBA00023224"/>
    </source>
</evidence>
<name>A0A5K8B0X6_MANSE</name>
<dbReference type="InterPro" id="IPR004117">
    <property type="entry name" value="7tm6_olfct_rcpt"/>
</dbReference>
<keyword evidence="3 10" id="KW-0716">Sensory transduction</keyword>
<evidence type="ECO:0000256" key="8">
    <source>
        <dbReference type="ARBA" id="ARBA00023170"/>
    </source>
</evidence>
<feature type="transmembrane region" description="Helical" evidence="10">
    <location>
        <begin position="276"/>
        <end position="297"/>
    </location>
</feature>
<evidence type="ECO:0000256" key="2">
    <source>
        <dbReference type="ARBA" id="ARBA00022475"/>
    </source>
</evidence>
<dbReference type="AlphaFoldDB" id="A0A5K8B0X6"/>
<protein>
    <recommendedName>
        <fullName evidence="10">Odorant receptor</fullName>
    </recommendedName>
</protein>
<dbReference type="GO" id="GO:0007165">
    <property type="term" value="P:signal transduction"/>
    <property type="evidence" value="ECO:0007669"/>
    <property type="project" value="UniProtKB-KW"/>
</dbReference>
<dbReference type="PANTHER" id="PTHR21137">
    <property type="entry name" value="ODORANT RECEPTOR"/>
    <property type="match status" value="1"/>
</dbReference>
<gene>
    <name evidence="11" type="primary">OR-32</name>
</gene>
<organism evidence="11">
    <name type="scientific">Manduca sexta</name>
    <name type="common">Tobacco hawkmoth</name>
    <name type="synonym">Tobacco hornworm</name>
    <dbReference type="NCBI Taxonomy" id="7130"/>
    <lineage>
        <taxon>Eukaryota</taxon>
        <taxon>Metazoa</taxon>
        <taxon>Ecdysozoa</taxon>
        <taxon>Arthropoda</taxon>
        <taxon>Hexapoda</taxon>
        <taxon>Insecta</taxon>
        <taxon>Pterygota</taxon>
        <taxon>Neoptera</taxon>
        <taxon>Endopterygota</taxon>
        <taxon>Lepidoptera</taxon>
        <taxon>Glossata</taxon>
        <taxon>Ditrysia</taxon>
        <taxon>Bombycoidea</taxon>
        <taxon>Sphingidae</taxon>
        <taxon>Sphinginae</taxon>
        <taxon>Sphingini</taxon>
        <taxon>Manduca</taxon>
    </lineage>
</organism>
<feature type="transmembrane region" description="Helical" evidence="10">
    <location>
        <begin position="83"/>
        <end position="104"/>
    </location>
</feature>
<dbReference type="GO" id="GO:0005886">
    <property type="term" value="C:plasma membrane"/>
    <property type="evidence" value="ECO:0007669"/>
    <property type="project" value="UniProtKB-SubCell"/>
</dbReference>
<feature type="transmembrane region" description="Helical" evidence="10">
    <location>
        <begin position="140"/>
        <end position="157"/>
    </location>
</feature>
<dbReference type="OrthoDB" id="6604226at2759"/>
<evidence type="ECO:0000256" key="1">
    <source>
        <dbReference type="ARBA" id="ARBA00004651"/>
    </source>
</evidence>
<dbReference type="Pfam" id="PF02949">
    <property type="entry name" value="7tm_6"/>
    <property type="match status" value="1"/>
</dbReference>
<evidence type="ECO:0000256" key="5">
    <source>
        <dbReference type="ARBA" id="ARBA00022725"/>
    </source>
</evidence>
<evidence type="ECO:0000256" key="4">
    <source>
        <dbReference type="ARBA" id="ARBA00022692"/>
    </source>
</evidence>
<feature type="transmembrane region" description="Helical" evidence="10">
    <location>
        <begin position="50"/>
        <end position="71"/>
    </location>
</feature>
<comment type="subcellular location">
    <subcellularLocation>
        <location evidence="1 10">Cell membrane</location>
        <topology evidence="1 10">Multi-pass membrane protein</topology>
    </subcellularLocation>
</comment>
<keyword evidence="6 10" id="KW-1133">Transmembrane helix</keyword>
<keyword evidence="7 10" id="KW-0472">Membrane</keyword>
<accession>A0A5K8B0X6</accession>
<sequence length="401" mass="46328">MDVCIMYLAVSEQLTMTLNSEDLYLNRAKFVMKFLGVWVPPNDENIIRKLYRYFMISLQYLFLIFQIIYIIQVWGDLEAVSQASYLLFTQACLCFKVTVFHVNVDLLKELLLQMNGETFRAQSFDHEKILESQAARIKRLLLAFMISSQLTCGMWALKPLFDDVGSRKFPFDMWMPVTPESSPHYHIGYTFQLVTICMSAYMYFGVDSVALSSVIFGCAQIEIIKDKLMSIQPVDKNANDAINAFSDNYQQLVNCIKHHQAIVRFTDTVENAYHTFLLFQLVGSVGIICMSALRILVVDPRSMQFFSIVSYLSVMISQLFVSCWCGHELTATSEDLHTTLYMCAWKDQNTKFQKELCFAMLRMSRPLVLRAGHYIALSRQTFIMILRMSYSYFAVLNQTVN</sequence>
<evidence type="ECO:0000256" key="7">
    <source>
        <dbReference type="ARBA" id="ARBA00023136"/>
    </source>
</evidence>
<evidence type="ECO:0000256" key="6">
    <source>
        <dbReference type="ARBA" id="ARBA00022989"/>
    </source>
</evidence>
<evidence type="ECO:0000256" key="3">
    <source>
        <dbReference type="ARBA" id="ARBA00022606"/>
    </source>
</evidence>
<keyword evidence="9 10" id="KW-0807">Transducer</keyword>
<dbReference type="GO" id="GO:0004984">
    <property type="term" value="F:olfactory receptor activity"/>
    <property type="evidence" value="ECO:0007669"/>
    <property type="project" value="InterPro"/>
</dbReference>
<reference evidence="11" key="1">
    <citation type="journal article" date="2015" name="Insect Biochem. Mol. Biol.">
        <title>A reference gene set for chemosensory receptor genes of Manduca sexta.</title>
        <authorList>
            <person name="Koenig C."/>
            <person name="Hirsh A."/>
            <person name="Bucks S."/>
            <person name="Klinner C."/>
            <person name="Vogel H."/>
            <person name="Shukla A."/>
            <person name="Mansfield J.H."/>
            <person name="Morton B."/>
            <person name="Hansson B.S."/>
            <person name="Grosse-Wilde E."/>
        </authorList>
    </citation>
    <scope>NUCLEOTIDE SEQUENCE</scope>
</reference>
<keyword evidence="5 10" id="KW-0552">Olfaction</keyword>
<keyword evidence="4 10" id="KW-0812">Transmembrane</keyword>